<dbReference type="PANTHER" id="PTHR10927:SF4">
    <property type="entry name" value="RIBOSOME MATURATION PROTEIN SDO1 HOMOLOG"/>
    <property type="match status" value="1"/>
</dbReference>
<dbReference type="PANTHER" id="PTHR10927">
    <property type="entry name" value="RIBOSOME MATURATION PROTEIN SBDS"/>
    <property type="match status" value="1"/>
</dbReference>
<evidence type="ECO:0000259" key="3">
    <source>
        <dbReference type="Pfam" id="PF09377"/>
    </source>
</evidence>
<dbReference type="Gene3D" id="3.30.1250.10">
    <property type="entry name" value="Ribosome maturation protein SBDS, N-terminal domain"/>
    <property type="match status" value="1"/>
</dbReference>
<dbReference type="InterPro" id="IPR018978">
    <property type="entry name" value="SDO1/SBDS_central"/>
</dbReference>
<dbReference type="AlphaFoldDB" id="A0A146KGK5"/>
<dbReference type="InterPro" id="IPR019783">
    <property type="entry name" value="SDO1/SBDS_N"/>
</dbReference>
<dbReference type="InterPro" id="IPR035647">
    <property type="entry name" value="EFG_III/V"/>
</dbReference>
<name>A0A146KGK5_9EUKA</name>
<dbReference type="InterPro" id="IPR015269">
    <property type="entry name" value="UPF0029_Impact_C"/>
</dbReference>
<protein>
    <submittedName>
        <fullName evidence="4">SBDS protein C-terminal domain-containing protein</fullName>
    </submittedName>
</protein>
<dbReference type="SUPFAM" id="SSF109728">
    <property type="entry name" value="Hypothetical protein AF0491, middle domain"/>
    <property type="match status" value="1"/>
</dbReference>
<accession>A0A146KGK5</accession>
<feature type="domain" description="UPF0029" evidence="2">
    <location>
        <begin position="158"/>
        <end position="206"/>
    </location>
</feature>
<dbReference type="InterPro" id="IPR037188">
    <property type="entry name" value="Sdo1/SBDS_central_sf"/>
</dbReference>
<evidence type="ECO:0000259" key="2">
    <source>
        <dbReference type="Pfam" id="PF09186"/>
    </source>
</evidence>
<reference evidence="4" key="1">
    <citation type="submission" date="2015-07" db="EMBL/GenBank/DDBJ databases">
        <title>Adaptation to a free-living lifestyle via gene acquisitions in the diplomonad Trepomonas sp. PC1.</title>
        <authorList>
            <person name="Xu F."/>
            <person name="Jerlstrom-Hultqvist J."/>
            <person name="Kolisko M."/>
            <person name="Simpson A.G.B."/>
            <person name="Roger A.J."/>
            <person name="Svard S.G."/>
            <person name="Andersson J.O."/>
        </authorList>
    </citation>
    <scope>NUCLEOTIDE SEQUENCE</scope>
    <source>
        <strain evidence="4">PC1</strain>
    </source>
</reference>
<dbReference type="EMBL" id="GDID01001328">
    <property type="protein sequence ID" value="JAP95278.1"/>
    <property type="molecule type" value="Transcribed_RNA"/>
</dbReference>
<dbReference type="Pfam" id="PF09186">
    <property type="entry name" value="DUF1949"/>
    <property type="match status" value="1"/>
</dbReference>
<evidence type="ECO:0000313" key="4">
    <source>
        <dbReference type="EMBL" id="JAP95278.1"/>
    </source>
</evidence>
<dbReference type="SUPFAM" id="SSF54980">
    <property type="entry name" value="EF-G C-terminal domain-like"/>
    <property type="match status" value="1"/>
</dbReference>
<dbReference type="GO" id="GO:0042254">
    <property type="term" value="P:ribosome biogenesis"/>
    <property type="evidence" value="ECO:0007669"/>
    <property type="project" value="InterPro"/>
</dbReference>
<dbReference type="Pfam" id="PF01172">
    <property type="entry name" value="SBDS_N"/>
    <property type="match status" value="1"/>
</dbReference>
<dbReference type="InterPro" id="IPR036786">
    <property type="entry name" value="Ribosome_mat_SBDS_N_sf"/>
</dbReference>
<sequence length="242" mass="27384">QIVSLKMDKLTFEIICKQDAAFAFRENQQIGMDKVLLSDQIYTDAKQGQSASAADIAKLPQNPIQYILMHGHVSLSTEERRKRVEMKTLEIIGYIHANYLDNQKRPIPHETVKNAINQLKGLQIDPLENVKSQVDEIIKKLQKASLLYVQSGGMEGTITCKYESLQKVQQIIKKLNASVISEDFGADVKIMISISPGHLDQLIKDLERECKGYFDFKLAGQEVLAIEAEAPKKNKKEKDKKK</sequence>
<dbReference type="Gene3D" id="3.30.70.240">
    <property type="match status" value="1"/>
</dbReference>
<dbReference type="Pfam" id="PF09377">
    <property type="entry name" value="SBDS_domain_II"/>
    <property type="match status" value="1"/>
</dbReference>
<gene>
    <name evidence="4" type="ORF">TPC1_11784</name>
</gene>
<organism evidence="4">
    <name type="scientific">Trepomonas sp. PC1</name>
    <dbReference type="NCBI Taxonomy" id="1076344"/>
    <lineage>
        <taxon>Eukaryota</taxon>
        <taxon>Metamonada</taxon>
        <taxon>Diplomonadida</taxon>
        <taxon>Hexamitidae</taxon>
        <taxon>Hexamitinae</taxon>
        <taxon>Trepomonas</taxon>
    </lineage>
</organism>
<proteinExistence type="predicted"/>
<dbReference type="Gene3D" id="1.10.10.900">
    <property type="entry name" value="SBDS protein C-terminal domain, subdomain 1"/>
    <property type="match status" value="1"/>
</dbReference>
<feature type="domain" description="Ribosome maturation protein SDO1/SBDS N-terminal" evidence="1">
    <location>
        <begin position="2"/>
        <end position="81"/>
    </location>
</feature>
<evidence type="ECO:0000259" key="1">
    <source>
        <dbReference type="Pfam" id="PF01172"/>
    </source>
</evidence>
<dbReference type="InterPro" id="IPR039100">
    <property type="entry name" value="Sdo1/SBDS-like"/>
</dbReference>
<feature type="non-terminal residue" evidence="4">
    <location>
        <position position="1"/>
    </location>
</feature>
<feature type="domain" description="Ribosome maturation protein SDO1/SBDS central" evidence="3">
    <location>
        <begin position="90"/>
        <end position="143"/>
    </location>
</feature>
<dbReference type="SUPFAM" id="SSF89895">
    <property type="entry name" value="FYSH domain"/>
    <property type="match status" value="1"/>
</dbReference>